<dbReference type="GO" id="GO:0015416">
    <property type="term" value="F:ABC-type phosphonate transporter activity"/>
    <property type="evidence" value="ECO:0007669"/>
    <property type="project" value="InterPro"/>
</dbReference>
<keyword evidence="4 6" id="KW-1133">Transmembrane helix</keyword>
<evidence type="ECO:0000256" key="5">
    <source>
        <dbReference type="ARBA" id="ARBA00023136"/>
    </source>
</evidence>
<evidence type="ECO:0000256" key="1">
    <source>
        <dbReference type="ARBA" id="ARBA00004651"/>
    </source>
</evidence>
<dbReference type="EMBL" id="RDRB01000004">
    <property type="protein sequence ID" value="ROU02432.1"/>
    <property type="molecule type" value="Genomic_DNA"/>
</dbReference>
<gene>
    <name evidence="8" type="primary">phnE</name>
    <name evidence="8" type="ORF">EAT49_08805</name>
</gene>
<dbReference type="PROSITE" id="PS50928">
    <property type="entry name" value="ABC_TM1"/>
    <property type="match status" value="1"/>
</dbReference>
<feature type="transmembrane region" description="Helical" evidence="6">
    <location>
        <begin position="409"/>
        <end position="430"/>
    </location>
</feature>
<accession>A0A3N2R4L7</accession>
<sequence>MTDAALAPARDPAAETLRRFARLRLWIFGIPALILAYLVYVFFAFEGPRLIAEADGENGRILLADMVSYKVHVTRDHRDGSVEIAMEGERKGRYPEGEAPDWVSLSPGETVVQLRDGHVVTLIGEAETRFEVPGYGTITAIASRSGGVETTYPEGPLPDWINASGNRVSITTDAGRLIITRSATTVMRYFPGWELFFFTLDSPYQGLGPGELLSRAAGGEAAAIWQGFWRNDMWRHREVAWAIFETILMAFIGTFGAALIALVTAFFAARTFTRFALVRQVFRRLHDFLRGVDGLIWTVVLSRAYGPGPLTGALAMMLTEIGTFGKLFSETLENVDQKQIEGVRSTGAGALTRARFGVIPQVMPVFLSQILYSFESNTRSATVIGAITGGGIGLLLTQAIITQKDWEEVTYYIILTVLMVFAMDALSGWARRKLIKGS</sequence>
<dbReference type="RefSeq" id="WP_123641950.1">
    <property type="nucleotide sequence ID" value="NZ_ML119084.1"/>
</dbReference>
<dbReference type="OrthoDB" id="7820570at2"/>
<dbReference type="SUPFAM" id="SSF161098">
    <property type="entry name" value="MetI-like"/>
    <property type="match status" value="1"/>
</dbReference>
<dbReference type="PANTHER" id="PTHR30043:SF9">
    <property type="entry name" value="PHOSPHONATES TRANSPORT SYSTEM PERMEASE PROTEIN"/>
    <property type="match status" value="1"/>
</dbReference>
<dbReference type="GO" id="GO:0005886">
    <property type="term" value="C:plasma membrane"/>
    <property type="evidence" value="ECO:0007669"/>
    <property type="project" value="UniProtKB-SubCell"/>
</dbReference>
<comment type="subcellular location">
    <subcellularLocation>
        <location evidence="1 6">Cell membrane</location>
        <topology evidence="1 6">Multi-pass membrane protein</topology>
    </subcellularLocation>
</comment>
<dbReference type="PANTHER" id="PTHR30043">
    <property type="entry name" value="PHOSPHONATES TRANSPORT SYSTEM PERMEASE PROTEIN"/>
    <property type="match status" value="1"/>
</dbReference>
<proteinExistence type="inferred from homology"/>
<keyword evidence="9" id="KW-1185">Reference proteome</keyword>
<evidence type="ECO:0000256" key="3">
    <source>
        <dbReference type="ARBA" id="ARBA00022692"/>
    </source>
</evidence>
<organism evidence="8 9">
    <name type="scientific">Histidinibacterium lentulum</name>
    <dbReference type="NCBI Taxonomy" id="2480588"/>
    <lineage>
        <taxon>Bacteria</taxon>
        <taxon>Pseudomonadati</taxon>
        <taxon>Pseudomonadota</taxon>
        <taxon>Alphaproteobacteria</taxon>
        <taxon>Rhodobacterales</taxon>
        <taxon>Paracoccaceae</taxon>
        <taxon>Histidinibacterium</taxon>
    </lineage>
</organism>
<feature type="transmembrane region" description="Helical" evidence="6">
    <location>
        <begin position="239"/>
        <end position="267"/>
    </location>
</feature>
<dbReference type="CDD" id="cd06261">
    <property type="entry name" value="TM_PBP2"/>
    <property type="match status" value="1"/>
</dbReference>
<name>A0A3N2R4L7_9RHOB</name>
<dbReference type="Pfam" id="PF00528">
    <property type="entry name" value="BPD_transp_1"/>
    <property type="match status" value="1"/>
</dbReference>
<dbReference type="InterPro" id="IPR000515">
    <property type="entry name" value="MetI-like"/>
</dbReference>
<keyword evidence="5 6" id="KW-0472">Membrane</keyword>
<dbReference type="Proteomes" id="UP000268016">
    <property type="component" value="Unassembled WGS sequence"/>
</dbReference>
<protein>
    <submittedName>
        <fullName evidence="8">Phosphonate ABC transporter, permease protein PhnE</fullName>
    </submittedName>
</protein>
<reference evidence="8 9" key="1">
    <citation type="submission" date="2018-10" db="EMBL/GenBank/DDBJ databases">
        <title>Histidinibacterium lentulum gen. nov., sp. nov., a marine bacterium from the culture broth of Picochlorum sp. 122.</title>
        <authorList>
            <person name="Wang G."/>
        </authorList>
    </citation>
    <scope>NUCLEOTIDE SEQUENCE [LARGE SCALE GENOMIC DNA]</scope>
    <source>
        <strain evidence="8 9">B17</strain>
    </source>
</reference>
<evidence type="ECO:0000259" key="7">
    <source>
        <dbReference type="PROSITE" id="PS50928"/>
    </source>
</evidence>
<evidence type="ECO:0000256" key="6">
    <source>
        <dbReference type="RuleBase" id="RU363032"/>
    </source>
</evidence>
<feature type="transmembrane region" description="Helical" evidence="6">
    <location>
        <begin position="25"/>
        <end position="45"/>
    </location>
</feature>
<dbReference type="AlphaFoldDB" id="A0A3N2R4L7"/>
<dbReference type="InterPro" id="IPR005769">
    <property type="entry name" value="PhnE/PtxC"/>
</dbReference>
<evidence type="ECO:0000313" key="8">
    <source>
        <dbReference type="EMBL" id="ROU02432.1"/>
    </source>
</evidence>
<feature type="transmembrane region" description="Helical" evidence="6">
    <location>
        <begin position="381"/>
        <end position="403"/>
    </location>
</feature>
<dbReference type="Gene3D" id="1.10.3720.10">
    <property type="entry name" value="MetI-like"/>
    <property type="match status" value="1"/>
</dbReference>
<keyword evidence="2 6" id="KW-0813">Transport</keyword>
<evidence type="ECO:0000313" key="9">
    <source>
        <dbReference type="Proteomes" id="UP000268016"/>
    </source>
</evidence>
<evidence type="ECO:0000256" key="2">
    <source>
        <dbReference type="ARBA" id="ARBA00022448"/>
    </source>
</evidence>
<comment type="similarity">
    <text evidence="6">Belongs to the binding-protein-dependent transport system permease family.</text>
</comment>
<keyword evidence="3 6" id="KW-0812">Transmembrane</keyword>
<feature type="domain" description="ABC transmembrane type-1" evidence="7">
    <location>
        <begin position="243"/>
        <end position="427"/>
    </location>
</feature>
<dbReference type="InterPro" id="IPR035906">
    <property type="entry name" value="MetI-like_sf"/>
</dbReference>
<comment type="caution">
    <text evidence="8">The sequence shown here is derived from an EMBL/GenBank/DDBJ whole genome shotgun (WGS) entry which is preliminary data.</text>
</comment>
<dbReference type="NCBIfam" id="TIGR01097">
    <property type="entry name" value="PhnE"/>
    <property type="match status" value="1"/>
</dbReference>
<evidence type="ECO:0000256" key="4">
    <source>
        <dbReference type="ARBA" id="ARBA00022989"/>
    </source>
</evidence>